<feature type="region of interest" description="Disordered" evidence="1">
    <location>
        <begin position="311"/>
        <end position="357"/>
    </location>
</feature>
<feature type="transmembrane region" description="Helical" evidence="2">
    <location>
        <begin position="240"/>
        <end position="260"/>
    </location>
</feature>
<feature type="transmembrane region" description="Helical" evidence="2">
    <location>
        <begin position="12"/>
        <end position="31"/>
    </location>
</feature>
<evidence type="ECO:0000256" key="2">
    <source>
        <dbReference type="SAM" id="Phobius"/>
    </source>
</evidence>
<accession>A0ABQ3WJZ2</accession>
<evidence type="ECO:0000313" key="3">
    <source>
        <dbReference type="EMBL" id="GID46566.1"/>
    </source>
</evidence>
<feature type="compositionally biased region" description="Acidic residues" evidence="1">
    <location>
        <begin position="330"/>
        <end position="341"/>
    </location>
</feature>
<feature type="transmembrane region" description="Helical" evidence="2">
    <location>
        <begin position="86"/>
        <end position="107"/>
    </location>
</feature>
<reference evidence="3" key="1">
    <citation type="submission" date="2021-01" db="EMBL/GenBank/DDBJ databases">
        <title>Whole genome shotgun sequence of Actinoplanes capillaceus NBRC 16408.</title>
        <authorList>
            <person name="Komaki H."/>
            <person name="Tamura T."/>
        </authorList>
    </citation>
    <scope>NUCLEOTIDE SEQUENCE [LARGE SCALE GENOMIC DNA]</scope>
    <source>
        <strain evidence="3">NBRC 16408</strain>
    </source>
</reference>
<protein>
    <submittedName>
        <fullName evidence="3">Uncharacterized protein</fullName>
    </submittedName>
</protein>
<sequence>MSGMVREDPRTFRYGLLITVLITGGLLWPLAQADWWRSRTDATGYTLVEESLTDIGGAAFLWFAGAALLAYAVATWPVRFRRAATVAGLVASAGTLIVWTVLLLRVLRREEQAHQGWAPRVWERRSDVSGRMLAETGADGFTSAIMVLGLLALIGCLLFFGRRHERTVLIVATMVVAVAGVLTARVREWVASGPATAEVVGRWPDGWFTGRLTVVILAVLVLMFAVTLRLRPGQSGAVKWGMLVAVCSFVAFYLIMFDTVEKPPLYPYSADETTALPTNPGINVAGLLLLSMYLPLPVAIRVACIDRFRRAPEPPRPEPVPDDVVAGDMVPDDVVPDDVLPDDVVPANIDTPTGRPV</sequence>
<feature type="transmembrane region" description="Helical" evidence="2">
    <location>
        <begin position="141"/>
        <end position="160"/>
    </location>
</feature>
<keyword evidence="2" id="KW-0472">Membrane</keyword>
<organism evidence="3">
    <name type="scientific">Actinoplanes campanulatus</name>
    <dbReference type="NCBI Taxonomy" id="113559"/>
    <lineage>
        <taxon>Bacteria</taxon>
        <taxon>Bacillati</taxon>
        <taxon>Actinomycetota</taxon>
        <taxon>Actinomycetes</taxon>
        <taxon>Micromonosporales</taxon>
        <taxon>Micromonosporaceae</taxon>
        <taxon>Actinoplanes</taxon>
    </lineage>
</organism>
<dbReference type="NCBIfam" id="TIGR01167">
    <property type="entry name" value="LPXTG_anchor"/>
    <property type="match status" value="1"/>
</dbReference>
<keyword evidence="2" id="KW-0812">Transmembrane</keyword>
<name>A0ABQ3WJZ2_9ACTN</name>
<keyword evidence="2" id="KW-1133">Transmembrane helix</keyword>
<feature type="transmembrane region" description="Helical" evidence="2">
    <location>
        <begin position="167"/>
        <end position="186"/>
    </location>
</feature>
<gene>
    <name evidence="3" type="ORF">Aca07nite_38410</name>
</gene>
<proteinExistence type="predicted"/>
<dbReference type="EMBL" id="BOMF01000076">
    <property type="protein sequence ID" value="GID46566.1"/>
    <property type="molecule type" value="Genomic_DNA"/>
</dbReference>
<comment type="caution">
    <text evidence="3">The sequence shown here is derived from an EMBL/GenBank/DDBJ whole genome shotgun (WGS) entry which is preliminary data.</text>
</comment>
<feature type="transmembrane region" description="Helical" evidence="2">
    <location>
        <begin position="55"/>
        <end position="74"/>
    </location>
</feature>
<feature type="transmembrane region" description="Helical" evidence="2">
    <location>
        <begin position="280"/>
        <end position="300"/>
    </location>
</feature>
<feature type="transmembrane region" description="Helical" evidence="2">
    <location>
        <begin position="206"/>
        <end position="228"/>
    </location>
</feature>
<evidence type="ECO:0000256" key="1">
    <source>
        <dbReference type="SAM" id="MobiDB-lite"/>
    </source>
</evidence>